<feature type="compositionally biased region" description="Low complexity" evidence="1">
    <location>
        <begin position="19"/>
        <end position="28"/>
    </location>
</feature>
<organism evidence="2 3">
    <name type="scientific">Phytophthora megakarya</name>
    <dbReference type="NCBI Taxonomy" id="4795"/>
    <lineage>
        <taxon>Eukaryota</taxon>
        <taxon>Sar</taxon>
        <taxon>Stramenopiles</taxon>
        <taxon>Oomycota</taxon>
        <taxon>Peronosporomycetes</taxon>
        <taxon>Peronosporales</taxon>
        <taxon>Peronosporaceae</taxon>
        <taxon>Phytophthora</taxon>
    </lineage>
</organism>
<evidence type="ECO:0000313" key="2">
    <source>
        <dbReference type="EMBL" id="OWZ15542.1"/>
    </source>
</evidence>
<feature type="region of interest" description="Disordered" evidence="1">
    <location>
        <begin position="1"/>
        <end position="41"/>
    </location>
</feature>
<reference evidence="3" key="1">
    <citation type="submission" date="2017-03" db="EMBL/GenBank/DDBJ databases">
        <title>Phytopthora megakarya and P. palmivora, two closely related causual agents of cacao black pod achieved similar genome size and gene model numbers by different mechanisms.</title>
        <authorList>
            <person name="Ali S."/>
            <person name="Shao J."/>
            <person name="Larry D.J."/>
            <person name="Kronmiller B."/>
            <person name="Shen D."/>
            <person name="Strem M.D."/>
            <person name="Melnick R.L."/>
            <person name="Guiltinan M.J."/>
            <person name="Tyler B.M."/>
            <person name="Meinhardt L.W."/>
            <person name="Bailey B.A."/>
        </authorList>
    </citation>
    <scope>NUCLEOTIDE SEQUENCE [LARGE SCALE GENOMIC DNA]</scope>
    <source>
        <strain evidence="3">zdho120</strain>
    </source>
</reference>
<dbReference type="STRING" id="4795.A0A225WDC6"/>
<gene>
    <name evidence="2" type="ORF">PHMEG_00010804</name>
</gene>
<name>A0A225WDC6_9STRA</name>
<evidence type="ECO:0000256" key="1">
    <source>
        <dbReference type="SAM" id="MobiDB-lite"/>
    </source>
</evidence>
<feature type="compositionally biased region" description="Pro residues" evidence="1">
    <location>
        <begin position="1"/>
        <end position="18"/>
    </location>
</feature>
<feature type="compositionally biased region" description="Low complexity" evidence="1">
    <location>
        <begin position="336"/>
        <end position="351"/>
    </location>
</feature>
<dbReference type="OrthoDB" id="127726at2759"/>
<protein>
    <submittedName>
        <fullName evidence="2">Uncharacterized protein</fullName>
    </submittedName>
</protein>
<sequence>MEQPDRLPPNSPESPPLSPTSSGPSSDSIQWPTPAPAVDSVTRRATGGRPAAALVSGVSIEVTASAGLELKFAELGRLMVSLARQPPRRVDILLDRRLEEATSLSDVLSAALLSRRLDLAESELVVGLRNEVTRLSGALKDSEDIIAEQMERAEKAEVFCIQASNEANDLASTLRKEHKRLHLAQRAIAHHAEVLDSFKKRLAAAESQSASSLQLLRVERELFKADLVGYTAQARELNRRLKEAVTTPGEKYPIRLLALGKDVASLERANSILRQYSANHEVDTDSLVLASAGISADNIDWKLIGLGLTQTSLKRGRDFVRKDSPGDSIDADSEPSEVSVVAPPATSSTSSGSKRQRLRSPTSAKWPCPSRVGRPSVDLRNSNSGPPVTSPVLISSSGLEVLLLTATPSPDPPFAPLSGLIRGDGGVAHTGLSGADFEFGDQPTPANSTEVVDLSSDEPVTERFLELSSPFSSPIVSVPRRDGRPTRATSMTSDLRVKHTLEQELATEELRNYTVTKCQATAPKGVGNAPTPTPSSSVAGVPRPSVAGRSSRRQSHPKQTMVTATLSSTPGSDSASFTPAADTLVLARNSKKVSLAGPYLEPEFTRPDAQAACYQLCNQSLPPPLPKTLEAPCSVADITAFADSLSPSHPSQQLRQKFPDNPCTFELGEYGDGVKISVRDVGLGLDVRMWCTSTNEFEKADLGLGLYERRHGVQGAVEENYLRRLAKEIGKDHPRYVAIPKAWCEYNKTRNALAGRLRWQIPRKVWEWCVETDHEPRRCPAERLLEPTYLQYSFEVIEWVPTTDDWVTEAAKLDRQQPWRNCWVDAPFEHPCNTTYALCNPDVPLFVPRRMTTEEVVSAIIPHPSLRSEALVAPWLSGVAHMMHPGVTSEGESDVHIAGTSSEAGLPSLSDLPSDLAHAPFNVLVATAADISLDTMRRTRRMQWSCNSGSQCLGCHGR</sequence>
<comment type="caution">
    <text evidence="2">The sequence shown here is derived from an EMBL/GenBank/DDBJ whole genome shotgun (WGS) entry which is preliminary data.</text>
</comment>
<feature type="region of interest" description="Disordered" evidence="1">
    <location>
        <begin position="318"/>
        <end position="391"/>
    </location>
</feature>
<feature type="region of interest" description="Disordered" evidence="1">
    <location>
        <begin position="522"/>
        <end position="577"/>
    </location>
</feature>
<dbReference type="EMBL" id="NBNE01001105">
    <property type="protein sequence ID" value="OWZ15542.1"/>
    <property type="molecule type" value="Genomic_DNA"/>
</dbReference>
<accession>A0A225WDC6</accession>
<dbReference type="Proteomes" id="UP000198211">
    <property type="component" value="Unassembled WGS sequence"/>
</dbReference>
<dbReference type="AlphaFoldDB" id="A0A225WDC6"/>
<keyword evidence="3" id="KW-1185">Reference proteome</keyword>
<feature type="compositionally biased region" description="Polar residues" evidence="1">
    <location>
        <begin position="379"/>
        <end position="391"/>
    </location>
</feature>
<proteinExistence type="predicted"/>
<evidence type="ECO:0000313" key="3">
    <source>
        <dbReference type="Proteomes" id="UP000198211"/>
    </source>
</evidence>
<feature type="compositionally biased region" description="Polar residues" evidence="1">
    <location>
        <begin position="557"/>
        <end position="577"/>
    </location>
</feature>